<organism evidence="3 4">
    <name type="scientific">Rhynchospora tenuis</name>
    <dbReference type="NCBI Taxonomy" id="198213"/>
    <lineage>
        <taxon>Eukaryota</taxon>
        <taxon>Viridiplantae</taxon>
        <taxon>Streptophyta</taxon>
        <taxon>Embryophyta</taxon>
        <taxon>Tracheophyta</taxon>
        <taxon>Spermatophyta</taxon>
        <taxon>Magnoliopsida</taxon>
        <taxon>Liliopsida</taxon>
        <taxon>Poales</taxon>
        <taxon>Cyperaceae</taxon>
        <taxon>Cyperoideae</taxon>
        <taxon>Rhynchosporeae</taxon>
        <taxon>Rhynchospora</taxon>
    </lineage>
</organism>
<dbReference type="GO" id="GO:0003676">
    <property type="term" value="F:nucleic acid binding"/>
    <property type="evidence" value="ECO:0007669"/>
    <property type="project" value="InterPro"/>
</dbReference>
<evidence type="ECO:0000256" key="1">
    <source>
        <dbReference type="SAM" id="MobiDB-lite"/>
    </source>
</evidence>
<reference evidence="3 4" key="1">
    <citation type="journal article" date="2022" name="Cell">
        <title>Repeat-based holocentromeres influence genome architecture and karyotype evolution.</title>
        <authorList>
            <person name="Hofstatter P.G."/>
            <person name="Thangavel G."/>
            <person name="Lux T."/>
            <person name="Neumann P."/>
            <person name="Vondrak T."/>
            <person name="Novak P."/>
            <person name="Zhang M."/>
            <person name="Costa L."/>
            <person name="Castellani M."/>
            <person name="Scott A."/>
            <person name="Toegelov H."/>
            <person name="Fuchs J."/>
            <person name="Mata-Sucre Y."/>
            <person name="Dias Y."/>
            <person name="Vanzela A.L.L."/>
            <person name="Huettel B."/>
            <person name="Almeida C.C.S."/>
            <person name="Simkova H."/>
            <person name="Souza G."/>
            <person name="Pedrosa-Harand A."/>
            <person name="Macas J."/>
            <person name="Mayer K.F.X."/>
            <person name="Houben A."/>
            <person name="Marques A."/>
        </authorList>
    </citation>
    <scope>NUCLEOTIDE SEQUENCE [LARGE SCALE GENOMIC DNA]</scope>
    <source>
        <strain evidence="3">RhyTen1mFocal</strain>
    </source>
</reference>
<dbReference type="InterPro" id="IPR057670">
    <property type="entry name" value="SH3_retrovirus"/>
</dbReference>
<feature type="compositionally biased region" description="Polar residues" evidence="1">
    <location>
        <begin position="253"/>
        <end position="277"/>
    </location>
</feature>
<dbReference type="SUPFAM" id="SSF53098">
    <property type="entry name" value="Ribonuclease H-like"/>
    <property type="match status" value="1"/>
</dbReference>
<comment type="caution">
    <text evidence="3">The sequence shown here is derived from an EMBL/GenBank/DDBJ whole genome shotgun (WGS) entry which is preliminary data.</text>
</comment>
<dbReference type="InterPro" id="IPR012337">
    <property type="entry name" value="RNaseH-like_sf"/>
</dbReference>
<dbReference type="InterPro" id="IPR054722">
    <property type="entry name" value="PolX-like_BBD"/>
</dbReference>
<dbReference type="Pfam" id="PF00665">
    <property type="entry name" value="rve"/>
    <property type="match status" value="1"/>
</dbReference>
<dbReference type="InterPro" id="IPR036397">
    <property type="entry name" value="RNaseH_sf"/>
</dbReference>
<dbReference type="PROSITE" id="PS50994">
    <property type="entry name" value="INTEGRASE"/>
    <property type="match status" value="1"/>
</dbReference>
<gene>
    <name evidence="3" type="ORF">LUZ61_007693</name>
</gene>
<evidence type="ECO:0000313" key="4">
    <source>
        <dbReference type="Proteomes" id="UP001210211"/>
    </source>
</evidence>
<name>A0AAD5ZU44_9POAL</name>
<feature type="compositionally biased region" description="Pro residues" evidence="1">
    <location>
        <begin position="278"/>
        <end position="288"/>
    </location>
</feature>
<dbReference type="Gene3D" id="3.30.420.10">
    <property type="entry name" value="Ribonuclease H-like superfamily/Ribonuclease H"/>
    <property type="match status" value="1"/>
</dbReference>
<proteinExistence type="predicted"/>
<accession>A0AAD5ZU44</accession>
<keyword evidence="4" id="KW-1185">Reference proteome</keyword>
<dbReference type="Pfam" id="PF22936">
    <property type="entry name" value="Pol_BBD"/>
    <property type="match status" value="1"/>
</dbReference>
<dbReference type="EMBL" id="JAMRDG010000001">
    <property type="protein sequence ID" value="KAJ3703988.1"/>
    <property type="molecule type" value="Genomic_DNA"/>
</dbReference>
<feature type="region of interest" description="Disordered" evidence="1">
    <location>
        <begin position="339"/>
        <end position="360"/>
    </location>
</feature>
<feature type="compositionally biased region" description="Pro residues" evidence="1">
    <location>
        <begin position="348"/>
        <end position="358"/>
    </location>
</feature>
<feature type="domain" description="Integrase catalytic" evidence="2">
    <location>
        <begin position="560"/>
        <end position="721"/>
    </location>
</feature>
<dbReference type="PANTHER" id="PTHR47481">
    <property type="match status" value="1"/>
</dbReference>
<dbReference type="Proteomes" id="UP001210211">
    <property type="component" value="Unassembled WGS sequence"/>
</dbReference>
<dbReference type="InterPro" id="IPR025724">
    <property type="entry name" value="GAG-pre-integrase_dom"/>
</dbReference>
<evidence type="ECO:0000259" key="2">
    <source>
        <dbReference type="PROSITE" id="PS50994"/>
    </source>
</evidence>
<sequence length="813" mass="91425">MATTPNTSSTLSSISSTSSDSIIILNLPIATKLTRNNFLAWQSQIVPLLHGYDLFKFLDASSQPNPIIQTDTSTQVNPEYVQWKKQDQMLLGWLRSSLSESLLAQVVSCTTTAELWSLLQSTFSASSQARLIELQQQLQGIKKGGSSCADYIQKLRSIADELAFIGSPVSDREMVNYTLRGLGSDFDPLVLAVTARSDPISLPDLHGLLLTSENRLAAQHTISNSLPATPDPTAFYTNPRPRHYNPRPVTTFAPVNNTYRPRPPHNNSRPMFQNYTPRPTPYQPRSPNYYRPPPLNRLPAPTNMNSNQSFPPPTPAQYTVPCQICGLRNHQARNCYHRFSNDSRYNDPPQPSPRPSPPQFQAFVTQPQMAANPHEWCIDSGATHHVTADLNNLSNYMPYTGADTLHIGNGMGMQITHIGSSLITVSNFSIALNDILLVPNFSRNLLSLSRLLLDNTLLIEFSSHSCLIKDRQTKIPLLQATLSNGLYLLHFPSISSPQVYLGERVSADLWHARFGHPSSSTTLHILHKFSLPCSLQTLTLCNDCCVAKSQRLPFISSDFVSTAPLELVHSDLWGPSPIISKDGFRYYVIFVDDFTHYTWIYFLKTKDELSTIFTMFKQQVETLLNHKIKILRTDGGAEFKPLSRLFPQITHQITCPYTPQQNGLAERMHRHVVSLSLATISKASIPLSYWDEIFASVVYLINRLPTTSVNTIPYQKLFNHNPDFLFLKVLGCLCYPYTRPYNDHKLQMRSIPCVFIGYAYNQKGYKCLDLATNRIYVSRHVVFNEQSFPFSSLSSQENAAPQFTDSVSALPLT</sequence>
<dbReference type="AlphaFoldDB" id="A0AAD5ZU44"/>
<feature type="region of interest" description="Disordered" evidence="1">
    <location>
        <begin position="237"/>
        <end position="288"/>
    </location>
</feature>
<evidence type="ECO:0000313" key="3">
    <source>
        <dbReference type="EMBL" id="KAJ3703988.1"/>
    </source>
</evidence>
<dbReference type="Pfam" id="PF25597">
    <property type="entry name" value="SH3_retrovirus"/>
    <property type="match status" value="1"/>
</dbReference>
<dbReference type="Pfam" id="PF14223">
    <property type="entry name" value="Retrotran_gag_2"/>
    <property type="match status" value="1"/>
</dbReference>
<dbReference type="Pfam" id="PF13976">
    <property type="entry name" value="gag_pre-integrs"/>
    <property type="match status" value="1"/>
</dbReference>
<protein>
    <recommendedName>
        <fullName evidence="2">Integrase catalytic domain-containing protein</fullName>
    </recommendedName>
</protein>
<dbReference type="GO" id="GO:0015074">
    <property type="term" value="P:DNA integration"/>
    <property type="evidence" value="ECO:0007669"/>
    <property type="project" value="InterPro"/>
</dbReference>
<dbReference type="InterPro" id="IPR001584">
    <property type="entry name" value="Integrase_cat-core"/>
</dbReference>
<dbReference type="PANTHER" id="PTHR47481:SF28">
    <property type="entry name" value="RETROTRANSPOSON COPIA-LIKE N-TERMINAL DOMAIN-CONTAINING PROTEIN"/>
    <property type="match status" value="1"/>
</dbReference>